<evidence type="ECO:0000313" key="2">
    <source>
        <dbReference type="EMBL" id="RKH60960.1"/>
    </source>
</evidence>
<dbReference type="InterPro" id="IPR037523">
    <property type="entry name" value="VOC_core"/>
</dbReference>
<proteinExistence type="predicted"/>
<keyword evidence="3" id="KW-1185">Reference proteome</keyword>
<dbReference type="RefSeq" id="WP_120643612.1">
    <property type="nucleotide sequence ID" value="NZ_RAWB01000104.1"/>
</dbReference>
<dbReference type="InterPro" id="IPR004360">
    <property type="entry name" value="Glyas_Fos-R_dOase_dom"/>
</dbReference>
<dbReference type="InterPro" id="IPR029068">
    <property type="entry name" value="Glyas_Bleomycin-R_OHBP_Dase"/>
</dbReference>
<reference evidence="3" key="1">
    <citation type="submission" date="2018-09" db="EMBL/GenBank/DDBJ databases">
        <authorList>
            <person name="Livingstone P.G."/>
            <person name="Whitworth D.E."/>
        </authorList>
    </citation>
    <scope>NUCLEOTIDE SEQUENCE [LARGE SCALE GENOMIC DNA]</scope>
    <source>
        <strain evidence="3">CA051B</strain>
    </source>
</reference>
<dbReference type="AlphaFoldDB" id="A0A3A8Q207"/>
<organism evidence="2 3">
    <name type="scientific">Corallococcus llansteffanensis</name>
    <dbReference type="NCBI Taxonomy" id="2316731"/>
    <lineage>
        <taxon>Bacteria</taxon>
        <taxon>Pseudomonadati</taxon>
        <taxon>Myxococcota</taxon>
        <taxon>Myxococcia</taxon>
        <taxon>Myxococcales</taxon>
        <taxon>Cystobacterineae</taxon>
        <taxon>Myxococcaceae</taxon>
        <taxon>Corallococcus</taxon>
    </lineage>
</organism>
<evidence type="ECO:0000313" key="3">
    <source>
        <dbReference type="Proteomes" id="UP000272888"/>
    </source>
</evidence>
<name>A0A3A8Q207_9BACT</name>
<gene>
    <name evidence="2" type="ORF">D7V93_12485</name>
</gene>
<dbReference type="EMBL" id="RAWB01000104">
    <property type="protein sequence ID" value="RKH60960.1"/>
    <property type="molecule type" value="Genomic_DNA"/>
</dbReference>
<feature type="domain" description="VOC" evidence="1">
    <location>
        <begin position="7"/>
        <end position="130"/>
    </location>
</feature>
<dbReference type="CDD" id="cd06587">
    <property type="entry name" value="VOC"/>
    <property type="match status" value="1"/>
</dbReference>
<protein>
    <submittedName>
        <fullName evidence="2">VOC family protein</fullName>
    </submittedName>
</protein>
<evidence type="ECO:0000259" key="1">
    <source>
        <dbReference type="PROSITE" id="PS51819"/>
    </source>
</evidence>
<accession>A0A3A8Q207</accession>
<dbReference type="PROSITE" id="PS51819">
    <property type="entry name" value="VOC"/>
    <property type="match status" value="1"/>
</dbReference>
<dbReference type="Proteomes" id="UP000272888">
    <property type="component" value="Unassembled WGS sequence"/>
</dbReference>
<dbReference type="SUPFAM" id="SSF54593">
    <property type="entry name" value="Glyoxalase/Bleomycin resistance protein/Dihydroxybiphenyl dioxygenase"/>
    <property type="match status" value="1"/>
</dbReference>
<sequence>MPSKSRQVRSQPLLAVRDVAASSRWYQQLLGCESAHGGDEYEMLVSNGEPILQLHAWDLDEHANLMGPDSAPHGHGVLLWFETTDFDASVKAAEALKVDWVEAPHENPNSRRREFWVRDPDGYVIVLAAESRRRG</sequence>
<comment type="caution">
    <text evidence="2">The sequence shown here is derived from an EMBL/GenBank/DDBJ whole genome shotgun (WGS) entry which is preliminary data.</text>
</comment>
<dbReference type="Pfam" id="PF00903">
    <property type="entry name" value="Glyoxalase"/>
    <property type="match status" value="1"/>
</dbReference>
<dbReference type="Gene3D" id="3.10.180.10">
    <property type="entry name" value="2,3-Dihydroxybiphenyl 1,2-Dioxygenase, domain 1"/>
    <property type="match status" value="1"/>
</dbReference>